<keyword evidence="3" id="KW-1185">Reference proteome</keyword>
<dbReference type="AlphaFoldDB" id="A0A3E1Y899"/>
<dbReference type="RefSeq" id="WP_116976809.1">
    <property type="nucleotide sequence ID" value="NZ_QPMM01000008.1"/>
</dbReference>
<accession>A0A3E1Y899</accession>
<keyword evidence="2" id="KW-0378">Hydrolase</keyword>
<proteinExistence type="predicted"/>
<sequence>MIAITFPTPDFKIVKEGNKELIFDRLRKKYILLTPEEWVRQNFLNYLVQTLEYPSALIGIEREIYIGEVKKRYDIVIYNRDMQPWMLIECKEMNVPLTNKTLQQVVQYNMAMPASYLVITNGLHTFCGTYTANQWQFLKALPAYPSI</sequence>
<name>A0A3E1Y899_9BACT</name>
<dbReference type="InterPro" id="IPR029464">
    <property type="entry name" value="HSDR_N"/>
</dbReference>
<protein>
    <submittedName>
        <fullName evidence="2">Restriction endonuclease subunit R</fullName>
    </submittedName>
</protein>
<evidence type="ECO:0000313" key="3">
    <source>
        <dbReference type="Proteomes" id="UP000260644"/>
    </source>
</evidence>
<dbReference type="Pfam" id="PF13588">
    <property type="entry name" value="HSDR_N_2"/>
    <property type="match status" value="1"/>
</dbReference>
<evidence type="ECO:0000313" key="2">
    <source>
        <dbReference type="EMBL" id="RFS21398.1"/>
    </source>
</evidence>
<reference evidence="2 3" key="1">
    <citation type="submission" date="2018-07" db="EMBL/GenBank/DDBJ databases">
        <title>Chitinophaga K2CV101002-2 sp. nov., isolated from a monsoon evergreen broad-leaved forest soil.</title>
        <authorList>
            <person name="Lv Y."/>
        </authorList>
    </citation>
    <scope>NUCLEOTIDE SEQUENCE [LARGE SCALE GENOMIC DNA]</scope>
    <source>
        <strain evidence="2 3">GDMCC 1.1288</strain>
    </source>
</reference>
<gene>
    <name evidence="2" type="ORF">DVR12_15990</name>
</gene>
<keyword evidence="2" id="KW-0540">Nuclease</keyword>
<dbReference type="GO" id="GO:0004519">
    <property type="term" value="F:endonuclease activity"/>
    <property type="evidence" value="ECO:0007669"/>
    <property type="project" value="UniProtKB-KW"/>
</dbReference>
<dbReference type="OrthoDB" id="9790377at2"/>
<keyword evidence="2" id="KW-0255">Endonuclease</keyword>
<dbReference type="EMBL" id="QPMM01000008">
    <property type="protein sequence ID" value="RFS21398.1"/>
    <property type="molecule type" value="Genomic_DNA"/>
</dbReference>
<dbReference type="Proteomes" id="UP000260644">
    <property type="component" value="Unassembled WGS sequence"/>
</dbReference>
<evidence type="ECO:0000259" key="1">
    <source>
        <dbReference type="Pfam" id="PF13588"/>
    </source>
</evidence>
<comment type="caution">
    <text evidence="2">The sequence shown here is derived from an EMBL/GenBank/DDBJ whole genome shotgun (WGS) entry which is preliminary data.</text>
</comment>
<feature type="domain" description="Type I restriction enzyme R protein N-terminal" evidence="1">
    <location>
        <begin position="35"/>
        <end position="142"/>
    </location>
</feature>
<organism evidence="2 3">
    <name type="scientific">Chitinophaga silvatica</name>
    <dbReference type="NCBI Taxonomy" id="2282649"/>
    <lineage>
        <taxon>Bacteria</taxon>
        <taxon>Pseudomonadati</taxon>
        <taxon>Bacteroidota</taxon>
        <taxon>Chitinophagia</taxon>
        <taxon>Chitinophagales</taxon>
        <taxon>Chitinophagaceae</taxon>
        <taxon>Chitinophaga</taxon>
    </lineage>
</organism>